<dbReference type="HAMAP" id="MF_01820">
    <property type="entry name" value="GTPase_RsgA"/>
    <property type="match status" value="1"/>
</dbReference>
<dbReference type="InterPro" id="IPR012340">
    <property type="entry name" value="NA-bd_OB-fold"/>
</dbReference>
<feature type="binding site" evidence="10">
    <location>
        <begin position="155"/>
        <end position="158"/>
    </location>
    <ligand>
        <name>GTP</name>
        <dbReference type="ChEBI" id="CHEBI:37565"/>
    </ligand>
</feature>
<dbReference type="GO" id="GO:0042274">
    <property type="term" value="P:ribosomal small subunit biogenesis"/>
    <property type="evidence" value="ECO:0007669"/>
    <property type="project" value="UniProtKB-UniRule"/>
</dbReference>
<evidence type="ECO:0000256" key="10">
    <source>
        <dbReference type="HAMAP-Rule" id="MF_01820"/>
    </source>
</evidence>
<name>A0A5D4REM9_9BACI</name>
<evidence type="ECO:0000256" key="3">
    <source>
        <dbReference type="ARBA" id="ARBA00022723"/>
    </source>
</evidence>
<dbReference type="InterPro" id="IPR027417">
    <property type="entry name" value="P-loop_NTPase"/>
</dbReference>
<keyword evidence="5 10" id="KW-0547">Nucleotide-binding</keyword>
<keyword evidence="8 10" id="KW-0694">RNA-binding</keyword>
<comment type="subcellular location">
    <subcellularLocation>
        <location evidence="10">Cytoplasm</location>
    </subcellularLocation>
</comment>
<evidence type="ECO:0000256" key="9">
    <source>
        <dbReference type="ARBA" id="ARBA00023134"/>
    </source>
</evidence>
<dbReference type="Gene3D" id="1.10.40.50">
    <property type="entry name" value="Probable gtpase engc, domain 3"/>
    <property type="match status" value="1"/>
</dbReference>
<feature type="compositionally biased region" description="Basic residues" evidence="11">
    <location>
        <begin position="345"/>
        <end position="359"/>
    </location>
</feature>
<dbReference type="GO" id="GO:0005525">
    <property type="term" value="F:GTP binding"/>
    <property type="evidence" value="ECO:0007669"/>
    <property type="project" value="UniProtKB-UniRule"/>
</dbReference>
<evidence type="ECO:0000256" key="8">
    <source>
        <dbReference type="ARBA" id="ARBA00022884"/>
    </source>
</evidence>
<dbReference type="EC" id="3.6.1.-" evidence="10"/>
<evidence type="ECO:0000256" key="2">
    <source>
        <dbReference type="ARBA" id="ARBA00022517"/>
    </source>
</evidence>
<feature type="binding site" evidence="10">
    <location>
        <position position="295"/>
    </location>
    <ligand>
        <name>Zn(2+)</name>
        <dbReference type="ChEBI" id="CHEBI:29105"/>
    </ligand>
</feature>
<feature type="binding site" evidence="10">
    <location>
        <begin position="207"/>
        <end position="215"/>
    </location>
    <ligand>
        <name>GTP</name>
        <dbReference type="ChEBI" id="CHEBI:37565"/>
    </ligand>
</feature>
<feature type="domain" description="EngC GTPase" evidence="12">
    <location>
        <begin position="116"/>
        <end position="263"/>
    </location>
</feature>
<feature type="domain" description="CP-type G" evidence="13">
    <location>
        <begin position="108"/>
        <end position="265"/>
    </location>
</feature>
<dbReference type="PANTHER" id="PTHR32120">
    <property type="entry name" value="SMALL RIBOSOMAL SUBUNIT BIOGENESIS GTPASE RSGA"/>
    <property type="match status" value="1"/>
</dbReference>
<feature type="binding site" evidence="10">
    <location>
        <position position="288"/>
    </location>
    <ligand>
        <name>Zn(2+)</name>
        <dbReference type="ChEBI" id="CHEBI:29105"/>
    </ligand>
</feature>
<evidence type="ECO:0000256" key="1">
    <source>
        <dbReference type="ARBA" id="ARBA00022490"/>
    </source>
</evidence>
<evidence type="ECO:0000256" key="7">
    <source>
        <dbReference type="ARBA" id="ARBA00022833"/>
    </source>
</evidence>
<accession>A0A5D4REM9</accession>
<dbReference type="PANTHER" id="PTHR32120:SF10">
    <property type="entry name" value="SMALL RIBOSOMAL SUBUNIT BIOGENESIS GTPASE RSGA"/>
    <property type="match status" value="1"/>
</dbReference>
<proteinExistence type="inferred from homology"/>
<dbReference type="GO" id="GO:0003924">
    <property type="term" value="F:GTPase activity"/>
    <property type="evidence" value="ECO:0007669"/>
    <property type="project" value="UniProtKB-UniRule"/>
</dbReference>
<evidence type="ECO:0000256" key="4">
    <source>
        <dbReference type="ARBA" id="ARBA00022730"/>
    </source>
</evidence>
<dbReference type="PROSITE" id="PS51721">
    <property type="entry name" value="G_CP"/>
    <property type="match status" value="1"/>
</dbReference>
<evidence type="ECO:0000259" key="12">
    <source>
        <dbReference type="PROSITE" id="PS50936"/>
    </source>
</evidence>
<evidence type="ECO:0000256" key="5">
    <source>
        <dbReference type="ARBA" id="ARBA00022741"/>
    </source>
</evidence>
<evidence type="ECO:0000313" key="15">
    <source>
        <dbReference type="Proteomes" id="UP000322139"/>
    </source>
</evidence>
<keyword evidence="6 10" id="KW-0378">Hydrolase</keyword>
<dbReference type="Proteomes" id="UP000322139">
    <property type="component" value="Unassembled WGS sequence"/>
</dbReference>
<keyword evidence="9 10" id="KW-0342">GTP-binding</keyword>
<dbReference type="PROSITE" id="PS50936">
    <property type="entry name" value="ENGC_GTPASE"/>
    <property type="match status" value="1"/>
</dbReference>
<comment type="similarity">
    <text evidence="10">Belongs to the TRAFAC class YlqF/YawG GTPase family. RsgA subfamily.</text>
</comment>
<dbReference type="Gene3D" id="3.40.50.300">
    <property type="entry name" value="P-loop containing nucleotide triphosphate hydrolases"/>
    <property type="match status" value="1"/>
</dbReference>
<feature type="binding site" evidence="10">
    <location>
        <position position="293"/>
    </location>
    <ligand>
        <name>Zn(2+)</name>
        <dbReference type="ChEBI" id="CHEBI:29105"/>
    </ligand>
</feature>
<dbReference type="InterPro" id="IPR010914">
    <property type="entry name" value="RsgA_GTPase_dom"/>
</dbReference>
<comment type="cofactor">
    <cofactor evidence="10">
        <name>Zn(2+)</name>
        <dbReference type="ChEBI" id="CHEBI:29105"/>
    </cofactor>
    <text evidence="10">Binds 1 zinc ion per subunit.</text>
</comment>
<organism evidence="14 15">
    <name type="scientific">Bacillus infantis</name>
    <dbReference type="NCBI Taxonomy" id="324767"/>
    <lineage>
        <taxon>Bacteria</taxon>
        <taxon>Bacillati</taxon>
        <taxon>Bacillota</taxon>
        <taxon>Bacilli</taxon>
        <taxon>Bacillales</taxon>
        <taxon>Bacillaceae</taxon>
        <taxon>Bacillus</taxon>
    </lineage>
</organism>
<comment type="function">
    <text evidence="10">One of several proteins that assist in the late maturation steps of the functional core of the 30S ribosomal subunit. Helps release RbfA from mature subunits. May play a role in the assembly of ribosomal proteins into the subunit. Circularly permuted GTPase that catalyzes slow GTP hydrolysis, GTPase activity is stimulated by the 30S ribosomal subunit.</text>
</comment>
<comment type="caution">
    <text evidence="14">The sequence shown here is derived from an EMBL/GenBank/DDBJ whole genome shotgun (WGS) entry which is preliminary data.</text>
</comment>
<dbReference type="SUPFAM" id="SSF50249">
    <property type="entry name" value="Nucleic acid-binding proteins"/>
    <property type="match status" value="1"/>
</dbReference>
<dbReference type="GO" id="GO:0019843">
    <property type="term" value="F:rRNA binding"/>
    <property type="evidence" value="ECO:0007669"/>
    <property type="project" value="UniProtKB-KW"/>
</dbReference>
<dbReference type="RefSeq" id="WP_148974326.1">
    <property type="nucleotide sequence ID" value="NZ_JBNIKU010000001.1"/>
</dbReference>
<gene>
    <name evidence="10 14" type="primary">rsgA</name>
    <name evidence="14" type="ORF">FZD51_08115</name>
</gene>
<dbReference type="GO" id="GO:0046872">
    <property type="term" value="F:metal ion binding"/>
    <property type="evidence" value="ECO:0007669"/>
    <property type="project" value="UniProtKB-KW"/>
</dbReference>
<evidence type="ECO:0000259" key="13">
    <source>
        <dbReference type="PROSITE" id="PS51721"/>
    </source>
</evidence>
<keyword evidence="3 10" id="KW-0479">Metal-binding</keyword>
<protein>
    <recommendedName>
        <fullName evidence="10">Small ribosomal subunit biogenesis GTPase RsgA</fullName>
        <ecNumber evidence="10">3.6.1.-</ecNumber>
    </recommendedName>
</protein>
<dbReference type="InterPro" id="IPR004881">
    <property type="entry name" value="Ribosome_biogen_GTPase_RsgA"/>
</dbReference>
<feature type="binding site" evidence="10">
    <location>
        <position position="301"/>
    </location>
    <ligand>
        <name>Zn(2+)</name>
        <dbReference type="ChEBI" id="CHEBI:29105"/>
    </ligand>
</feature>
<dbReference type="GO" id="GO:0005737">
    <property type="term" value="C:cytoplasm"/>
    <property type="evidence" value="ECO:0007669"/>
    <property type="project" value="UniProtKB-SubCell"/>
</dbReference>
<evidence type="ECO:0000313" key="14">
    <source>
        <dbReference type="EMBL" id="TYS49179.1"/>
    </source>
</evidence>
<evidence type="ECO:0000256" key="11">
    <source>
        <dbReference type="SAM" id="MobiDB-lite"/>
    </source>
</evidence>
<sequence>MEEIMNTNLKQIGFDAHFETEFNNFAAEGLIPGRVALEHKRMYRVWTEEGELLCEVSGKYAFAAGSREDYPAVGDWVAVKPRIGEQKGTIQALLPRTGKFSRKMAGNTTEEQIVAANVSTIFLVNSLNDDLNLRRIERYLLLAWESGANPVIILTKADLCQDADEKKSLVESVSMGVPVIPVSVMSESGIAELRPYIGHGSTVALLGSSGVGKSTLTNYLMGKEVQKVQEIRMDDDKGKHTTTHRELFLLPDGGVLIDTPGMRELQLWNSENGLSESFTDIEALADSCRFRDCSHEDEPGCAVLGSIQDGALEESRLASYKKLQRELAYLDRRMDKKAQSDEKKKWKSIHKQIKHKTRH</sequence>
<dbReference type="EMBL" id="VTER01000004">
    <property type="protein sequence ID" value="TYS49179.1"/>
    <property type="molecule type" value="Genomic_DNA"/>
</dbReference>
<keyword evidence="2 10" id="KW-0690">Ribosome biogenesis</keyword>
<dbReference type="SUPFAM" id="SSF52540">
    <property type="entry name" value="P-loop containing nucleoside triphosphate hydrolases"/>
    <property type="match status" value="1"/>
</dbReference>
<reference evidence="14 15" key="1">
    <citation type="submission" date="2019-08" db="EMBL/GenBank/DDBJ databases">
        <title>Bacillus genomes from the desert of Cuatro Cienegas, Coahuila.</title>
        <authorList>
            <person name="Olmedo-Alvarez G."/>
        </authorList>
    </citation>
    <scope>NUCLEOTIDE SEQUENCE [LARGE SCALE GENOMIC DNA]</scope>
    <source>
        <strain evidence="14 15">CH446_14T</strain>
    </source>
</reference>
<keyword evidence="1 10" id="KW-0963">Cytoplasm</keyword>
<dbReference type="AlphaFoldDB" id="A0A5D4REM9"/>
<keyword evidence="7 10" id="KW-0862">Zinc</keyword>
<evidence type="ECO:0000256" key="6">
    <source>
        <dbReference type="ARBA" id="ARBA00022801"/>
    </source>
</evidence>
<dbReference type="CDD" id="cd01854">
    <property type="entry name" value="YjeQ_EngC"/>
    <property type="match status" value="1"/>
</dbReference>
<keyword evidence="4 10" id="KW-0699">rRNA-binding</keyword>
<dbReference type="NCBIfam" id="TIGR00157">
    <property type="entry name" value="ribosome small subunit-dependent GTPase A"/>
    <property type="match status" value="1"/>
</dbReference>
<feature type="region of interest" description="Disordered" evidence="11">
    <location>
        <begin position="339"/>
        <end position="359"/>
    </location>
</feature>
<comment type="subunit">
    <text evidence="10">Monomer. Associates with 30S ribosomal subunit, binds 16S rRNA.</text>
</comment>
<dbReference type="InterPro" id="IPR030378">
    <property type="entry name" value="G_CP_dom"/>
</dbReference>
<dbReference type="Pfam" id="PF03193">
    <property type="entry name" value="RsgA_GTPase"/>
    <property type="match status" value="1"/>
</dbReference>